<evidence type="ECO:0000259" key="2">
    <source>
        <dbReference type="Pfam" id="PF03457"/>
    </source>
</evidence>
<evidence type="ECO:0000256" key="1">
    <source>
        <dbReference type="SAM" id="Coils"/>
    </source>
</evidence>
<feature type="domain" description="Helicase-associated" evidence="2">
    <location>
        <begin position="129"/>
        <end position="195"/>
    </location>
</feature>
<dbReference type="PANTHER" id="PTHR33418:SF1">
    <property type="entry name" value="HELICASE-ASSOCIATED DOMAIN-CONTAINING PROTEIN"/>
    <property type="match status" value="1"/>
</dbReference>
<dbReference type="AlphaFoldDB" id="A0ABD3MK72"/>
<dbReference type="Gene3D" id="6.10.140.530">
    <property type="match status" value="2"/>
</dbReference>
<gene>
    <name evidence="3" type="ORF">ACHAW5_003470</name>
</gene>
<organism evidence="3 4">
    <name type="scientific">Stephanodiscus triporus</name>
    <dbReference type="NCBI Taxonomy" id="2934178"/>
    <lineage>
        <taxon>Eukaryota</taxon>
        <taxon>Sar</taxon>
        <taxon>Stramenopiles</taxon>
        <taxon>Ochrophyta</taxon>
        <taxon>Bacillariophyta</taxon>
        <taxon>Coscinodiscophyceae</taxon>
        <taxon>Thalassiosirophycidae</taxon>
        <taxon>Stephanodiscales</taxon>
        <taxon>Stephanodiscaceae</taxon>
        <taxon>Stephanodiscus</taxon>
    </lineage>
</organism>
<reference evidence="3 4" key="1">
    <citation type="submission" date="2024-10" db="EMBL/GenBank/DDBJ databases">
        <title>Updated reference genomes for cyclostephanoid diatoms.</title>
        <authorList>
            <person name="Roberts W.R."/>
            <person name="Alverson A.J."/>
        </authorList>
    </citation>
    <scope>NUCLEOTIDE SEQUENCE [LARGE SCALE GENOMIC DNA]</scope>
    <source>
        <strain evidence="3 4">AJA276-08</strain>
    </source>
</reference>
<dbReference type="InterPro" id="IPR005114">
    <property type="entry name" value="Helicase_assoc"/>
</dbReference>
<keyword evidence="4" id="KW-1185">Reference proteome</keyword>
<protein>
    <recommendedName>
        <fullName evidence="2">Helicase-associated domain-containing protein</fullName>
    </recommendedName>
</protein>
<evidence type="ECO:0000313" key="3">
    <source>
        <dbReference type="EMBL" id="KAL3764334.1"/>
    </source>
</evidence>
<feature type="coiled-coil region" evidence="1">
    <location>
        <begin position="10"/>
        <end position="51"/>
    </location>
</feature>
<dbReference type="PANTHER" id="PTHR33418">
    <property type="entry name" value="HELICASE-ASSOCIATED"/>
    <property type="match status" value="1"/>
</dbReference>
<comment type="caution">
    <text evidence="3">The sequence shown here is derived from an EMBL/GenBank/DDBJ whole genome shotgun (WGS) entry which is preliminary data.</text>
</comment>
<dbReference type="Proteomes" id="UP001530315">
    <property type="component" value="Unassembled WGS sequence"/>
</dbReference>
<accession>A0ABD3MK72</accession>
<dbReference type="Pfam" id="PF03457">
    <property type="entry name" value="HA"/>
    <property type="match status" value="2"/>
</dbReference>
<keyword evidence="1" id="KW-0175">Coiled coil</keyword>
<feature type="domain" description="Helicase-associated" evidence="2">
    <location>
        <begin position="55"/>
        <end position="123"/>
    </location>
</feature>
<evidence type="ECO:0000313" key="4">
    <source>
        <dbReference type="Proteomes" id="UP001530315"/>
    </source>
</evidence>
<name>A0ABD3MK72_9STRA</name>
<proteinExistence type="predicted"/>
<sequence>MSSMTVDQIAELAKKELDAAEAGVEHARRQLKEAEERHARAKDQFVEADLQRNCSWNIMYQHLLDYKQAHGDVLVLTSKDSSPDVKKLSKWVQNQRVHYKYYMNGDTKHIKKHRIDALNKIGFVWSTLEHAWDINFADLKSFHEEHGHFDVPKKHGARLNCFVTNIRKAMRRKKEGLHQKDLTEERINRLNSINFTWDPKNPIKQRSAGESPQYDELYNLLVDFKQHYGHVHVAKMIPIWRNGDEGPPKPEYKRLTSFIGSVRNEHELFLEGKPCLLDAEKVRRLTELGVKWKRPGELGRGTWCSR</sequence>
<dbReference type="EMBL" id="JALLAZ020001778">
    <property type="protein sequence ID" value="KAL3764334.1"/>
    <property type="molecule type" value="Genomic_DNA"/>
</dbReference>